<sequence>MDFTFISFKLDSCWLGLEDITGRITESVRTLGMQNQGFEAKMDMDDERCPSKGEPTTPVNPQVFERQEFYDYSWDDSIRSHIYGGGLYWL</sequence>
<evidence type="ECO:0000313" key="2">
    <source>
        <dbReference type="Proteomes" id="UP001054837"/>
    </source>
</evidence>
<accession>A0AAV4V8P2</accession>
<dbReference type="Proteomes" id="UP001054837">
    <property type="component" value="Unassembled WGS sequence"/>
</dbReference>
<organism evidence="1 2">
    <name type="scientific">Caerostris darwini</name>
    <dbReference type="NCBI Taxonomy" id="1538125"/>
    <lineage>
        <taxon>Eukaryota</taxon>
        <taxon>Metazoa</taxon>
        <taxon>Ecdysozoa</taxon>
        <taxon>Arthropoda</taxon>
        <taxon>Chelicerata</taxon>
        <taxon>Arachnida</taxon>
        <taxon>Araneae</taxon>
        <taxon>Araneomorphae</taxon>
        <taxon>Entelegynae</taxon>
        <taxon>Araneoidea</taxon>
        <taxon>Araneidae</taxon>
        <taxon>Caerostris</taxon>
    </lineage>
</organism>
<protein>
    <submittedName>
        <fullName evidence="1">Uncharacterized protein</fullName>
    </submittedName>
</protein>
<comment type="caution">
    <text evidence="1">The sequence shown here is derived from an EMBL/GenBank/DDBJ whole genome shotgun (WGS) entry which is preliminary data.</text>
</comment>
<dbReference type="EMBL" id="BPLQ01012604">
    <property type="protein sequence ID" value="GIY66476.1"/>
    <property type="molecule type" value="Genomic_DNA"/>
</dbReference>
<evidence type="ECO:0000313" key="1">
    <source>
        <dbReference type="EMBL" id="GIY66476.1"/>
    </source>
</evidence>
<gene>
    <name evidence="1" type="ORF">CDAR_121571</name>
</gene>
<dbReference type="AlphaFoldDB" id="A0AAV4V8P2"/>
<keyword evidence="2" id="KW-1185">Reference proteome</keyword>
<reference evidence="1 2" key="1">
    <citation type="submission" date="2021-06" db="EMBL/GenBank/DDBJ databases">
        <title>Caerostris darwini draft genome.</title>
        <authorList>
            <person name="Kono N."/>
            <person name="Arakawa K."/>
        </authorList>
    </citation>
    <scope>NUCLEOTIDE SEQUENCE [LARGE SCALE GENOMIC DNA]</scope>
</reference>
<name>A0AAV4V8P2_9ARAC</name>
<proteinExistence type="predicted"/>